<proteinExistence type="predicted"/>
<comment type="caution">
    <text evidence="1">The sequence shown here is derived from an EMBL/GenBank/DDBJ whole genome shotgun (WGS) entry which is preliminary data.</text>
</comment>
<keyword evidence="2" id="KW-1185">Reference proteome</keyword>
<protein>
    <submittedName>
        <fullName evidence="1">DUF6508 domain-containing protein</fullName>
    </submittedName>
</protein>
<reference evidence="2" key="1">
    <citation type="journal article" date="2019" name="Int. J. Syst. Evol. Microbiol.">
        <title>The Global Catalogue of Microorganisms (GCM) 10K type strain sequencing project: providing services to taxonomists for standard genome sequencing and annotation.</title>
        <authorList>
            <consortium name="The Broad Institute Genomics Platform"/>
            <consortium name="The Broad Institute Genome Sequencing Center for Infectious Disease"/>
            <person name="Wu L."/>
            <person name="Ma J."/>
        </authorList>
    </citation>
    <scope>NUCLEOTIDE SEQUENCE [LARGE SCALE GENOMIC DNA]</scope>
    <source>
        <strain evidence="2">CCUG 49560</strain>
    </source>
</reference>
<name>A0ABV9E8B3_9ACTN</name>
<dbReference type="Proteomes" id="UP001595891">
    <property type="component" value="Unassembled WGS sequence"/>
</dbReference>
<dbReference type="InterPro" id="IPR045425">
    <property type="entry name" value="DUF6508"/>
</dbReference>
<organism evidence="1 2">
    <name type="scientific">Sphaerisporangium corydalis</name>
    <dbReference type="NCBI Taxonomy" id="1441875"/>
    <lineage>
        <taxon>Bacteria</taxon>
        <taxon>Bacillati</taxon>
        <taxon>Actinomycetota</taxon>
        <taxon>Actinomycetes</taxon>
        <taxon>Streptosporangiales</taxon>
        <taxon>Streptosporangiaceae</taxon>
        <taxon>Sphaerisporangium</taxon>
    </lineage>
</organism>
<sequence length="130" mass="14278">MWARLFALVGGLTPADLEVRWGGGQALADGGVQAPFPIYGDAINVIIGLLYELDVIVVFDWPNWHLASPLFPYGRDLADAPVADAARLATTFVRGERFSEGAIQQAIEGGALQAIFDRLRRWFDEEYAGR</sequence>
<evidence type="ECO:0000313" key="1">
    <source>
        <dbReference type="EMBL" id="MFC4584791.1"/>
    </source>
</evidence>
<gene>
    <name evidence="1" type="ORF">ACFO8L_01805</name>
</gene>
<dbReference type="Pfam" id="PF20118">
    <property type="entry name" value="DUF6508"/>
    <property type="match status" value="1"/>
</dbReference>
<accession>A0ABV9E8B3</accession>
<dbReference type="RefSeq" id="WP_262847452.1">
    <property type="nucleotide sequence ID" value="NZ_JANZYP010000063.1"/>
</dbReference>
<dbReference type="EMBL" id="JBHSFN010000001">
    <property type="protein sequence ID" value="MFC4584791.1"/>
    <property type="molecule type" value="Genomic_DNA"/>
</dbReference>
<evidence type="ECO:0000313" key="2">
    <source>
        <dbReference type="Proteomes" id="UP001595891"/>
    </source>
</evidence>